<comment type="caution">
    <text evidence="1">The sequence shown here is derived from an EMBL/GenBank/DDBJ whole genome shotgun (WGS) entry which is preliminary data.</text>
</comment>
<protein>
    <submittedName>
        <fullName evidence="1">Uncharacterized protein</fullName>
    </submittedName>
</protein>
<evidence type="ECO:0000313" key="1">
    <source>
        <dbReference type="EMBL" id="GGD43429.1"/>
    </source>
</evidence>
<dbReference type="RefSeq" id="WP_188855414.1">
    <property type="nucleotide sequence ID" value="NZ_BMJJ01000022.1"/>
</dbReference>
<organism evidence="1 2">
    <name type="scientific">Aureimonas glaciei</name>
    <dbReference type="NCBI Taxonomy" id="1776957"/>
    <lineage>
        <taxon>Bacteria</taxon>
        <taxon>Pseudomonadati</taxon>
        <taxon>Pseudomonadota</taxon>
        <taxon>Alphaproteobacteria</taxon>
        <taxon>Hyphomicrobiales</taxon>
        <taxon>Aurantimonadaceae</taxon>
        <taxon>Aureimonas</taxon>
    </lineage>
</organism>
<gene>
    <name evidence="1" type="ORF">GCM10011335_52560</name>
</gene>
<sequence>MPDWVRRVKAAFDDGADHVGAWLSSNFQLLLTVAAVSVSVYTAYVSVRVSETVYLVGFRLTPPAEYRNGKDSESSSIGLTFQAINAGNRPAIIERVFVSVQKLNEKSCKHPSNDDGKYFQGKPADPSDFGFLKTVILQPGSVSEVSTSFPDLPLAKGSPLQALCLLIVGYDFQGKQRFGSTHVANVSYYNVQRTADPQRLEFIK</sequence>
<reference evidence="1" key="2">
    <citation type="submission" date="2020-09" db="EMBL/GenBank/DDBJ databases">
        <authorList>
            <person name="Sun Q."/>
            <person name="Zhou Y."/>
        </authorList>
    </citation>
    <scope>NUCLEOTIDE SEQUENCE</scope>
    <source>
        <strain evidence="1">CGMCC 1.15493</strain>
    </source>
</reference>
<reference evidence="1" key="1">
    <citation type="journal article" date="2014" name="Int. J. Syst. Evol. Microbiol.">
        <title>Complete genome sequence of Corynebacterium casei LMG S-19264T (=DSM 44701T), isolated from a smear-ripened cheese.</title>
        <authorList>
            <consortium name="US DOE Joint Genome Institute (JGI-PGF)"/>
            <person name="Walter F."/>
            <person name="Albersmeier A."/>
            <person name="Kalinowski J."/>
            <person name="Ruckert C."/>
        </authorList>
    </citation>
    <scope>NUCLEOTIDE SEQUENCE</scope>
    <source>
        <strain evidence="1">CGMCC 1.15493</strain>
    </source>
</reference>
<dbReference type="AlphaFoldDB" id="A0A916YG74"/>
<evidence type="ECO:0000313" key="2">
    <source>
        <dbReference type="Proteomes" id="UP000613160"/>
    </source>
</evidence>
<dbReference type="Proteomes" id="UP000613160">
    <property type="component" value="Unassembled WGS sequence"/>
</dbReference>
<name>A0A916YG74_9HYPH</name>
<dbReference type="EMBL" id="BMJJ01000022">
    <property type="protein sequence ID" value="GGD43429.1"/>
    <property type="molecule type" value="Genomic_DNA"/>
</dbReference>
<accession>A0A916YG74</accession>
<proteinExistence type="predicted"/>
<keyword evidence="2" id="KW-1185">Reference proteome</keyword>